<dbReference type="OMA" id="RNNYSQW"/>
<gene>
    <name evidence="1" type="ORF">POCTA_138.1.T0210075</name>
</gene>
<dbReference type="AlphaFoldDB" id="A0A8S1TAU3"/>
<name>A0A8S1TAU3_PAROT</name>
<reference evidence="1" key="1">
    <citation type="submission" date="2021-01" db="EMBL/GenBank/DDBJ databases">
        <authorList>
            <consortium name="Genoscope - CEA"/>
            <person name="William W."/>
        </authorList>
    </citation>
    <scope>NUCLEOTIDE SEQUENCE</scope>
</reference>
<dbReference type="PANTHER" id="PTHR39767">
    <property type="entry name" value="CALCIUM/CALMODULIN-BINDING MEMBRANE PROTEIN PCM4-RELATED"/>
    <property type="match status" value="1"/>
</dbReference>
<dbReference type="EMBL" id="CAJJDP010000021">
    <property type="protein sequence ID" value="CAD8148346.1"/>
    <property type="molecule type" value="Genomic_DNA"/>
</dbReference>
<sequence>MEEIYHLLIDIQNLNELFKNDKTQIINALQNAQIGQAIGKKDFKDLEEKVEQIYQLLRFFLLFVDFNIYFLNQTEINKSHSCKFISKNIRDIINLVQINNILYIMLIKIIRLTHFNYKQIMKITKLSVIVYTINIVMTISYQKIYTFLNQGPKTKENAKIKLKMIKLNTYMLFLLCLANQQEQWDTIYQSFQDEYTMDASGWIVSSNFNGILFSACIGIRLFGGFNVFGTNAIISKQFSLPPHYQIKVTLEFWKIDGWDDEFVYTIVDDTLWQKNYQWWEGIALCGRGGGWNEIVENVTVTMNHNSESLVFAMTSNLNEPPYYESWGIRDFTQSIVRCPSGCLYCSEKDYNNCYQRIGILSLWHEQIELDGWMKNDKIQPATSKCISFDLVGGYLNLAPGDKLEKIIQNLSPHYTMQINFQFWIIDTRWYYNEYFQLFVDDQLFNQTDNRSANLYSTCGSTIELKLYLILNLNGITARAYWGIRAFNIYIAKCCKGCDQCIGPLKTDCILCSSDWVFYKNICTNTPPMPLSQISISQIKDSESDLRVPIEIDLLEVDQQINTQGNFTLSVKNIYKFLTVQVYLKCLPKTRIKSQFQNRLQDSNQYSFFKSCQQTFNAVIYNLKYEQRIITEQEIIVNTSDKQCVIYQVIKVVDELPFFIKILEIIIEDFLIYIIYDIFYSKHQMYYIFFDLFNNVRYLRGQMAFFNQYLLHFLKNPLFCIKLTHLYVFFFRGYLQNYQPYLEYPETKQKICKYFQYN</sequence>
<accession>A0A8S1TAU3</accession>
<dbReference type="PANTHER" id="PTHR39767:SF2">
    <property type="entry name" value="CHROMOSOME UNDETERMINED SCAFFOLD_1, WHOLE GENOME SHOTGUN SEQUENCE"/>
    <property type="match status" value="1"/>
</dbReference>
<keyword evidence="2" id="KW-1185">Reference proteome</keyword>
<proteinExistence type="predicted"/>
<protein>
    <submittedName>
        <fullName evidence="1">Uncharacterized protein</fullName>
    </submittedName>
</protein>
<dbReference type="Proteomes" id="UP000683925">
    <property type="component" value="Unassembled WGS sequence"/>
</dbReference>
<comment type="caution">
    <text evidence="1">The sequence shown here is derived from an EMBL/GenBank/DDBJ whole genome shotgun (WGS) entry which is preliminary data.</text>
</comment>
<evidence type="ECO:0000313" key="2">
    <source>
        <dbReference type="Proteomes" id="UP000683925"/>
    </source>
</evidence>
<evidence type="ECO:0000313" key="1">
    <source>
        <dbReference type="EMBL" id="CAD8148346.1"/>
    </source>
</evidence>
<organism evidence="1 2">
    <name type="scientific">Paramecium octaurelia</name>
    <dbReference type="NCBI Taxonomy" id="43137"/>
    <lineage>
        <taxon>Eukaryota</taxon>
        <taxon>Sar</taxon>
        <taxon>Alveolata</taxon>
        <taxon>Ciliophora</taxon>
        <taxon>Intramacronucleata</taxon>
        <taxon>Oligohymenophorea</taxon>
        <taxon>Peniculida</taxon>
        <taxon>Parameciidae</taxon>
        <taxon>Paramecium</taxon>
    </lineage>
</organism>
<dbReference type="OrthoDB" id="326244at2759"/>